<proteinExistence type="predicted"/>
<dbReference type="AlphaFoldDB" id="A0A0A9GXW5"/>
<dbReference type="EMBL" id="GBRH01169512">
    <property type="protein sequence ID" value="JAE28384.1"/>
    <property type="molecule type" value="Transcribed_RNA"/>
</dbReference>
<reference evidence="1" key="2">
    <citation type="journal article" date="2015" name="Data Brief">
        <title>Shoot transcriptome of the giant reed, Arundo donax.</title>
        <authorList>
            <person name="Barrero R.A."/>
            <person name="Guerrero F.D."/>
            <person name="Moolhuijzen P."/>
            <person name="Goolsby J.A."/>
            <person name="Tidwell J."/>
            <person name="Bellgard S.E."/>
            <person name="Bellgard M.I."/>
        </authorList>
    </citation>
    <scope>NUCLEOTIDE SEQUENCE</scope>
    <source>
        <tissue evidence="1">Shoot tissue taken approximately 20 cm above the soil surface</tissue>
    </source>
</reference>
<name>A0A0A9GXW5_ARUDO</name>
<evidence type="ECO:0000313" key="1">
    <source>
        <dbReference type="EMBL" id="JAE28384.1"/>
    </source>
</evidence>
<accession>A0A0A9GXW5</accession>
<organism evidence="1">
    <name type="scientific">Arundo donax</name>
    <name type="common">Giant reed</name>
    <name type="synonym">Donax arundinaceus</name>
    <dbReference type="NCBI Taxonomy" id="35708"/>
    <lineage>
        <taxon>Eukaryota</taxon>
        <taxon>Viridiplantae</taxon>
        <taxon>Streptophyta</taxon>
        <taxon>Embryophyta</taxon>
        <taxon>Tracheophyta</taxon>
        <taxon>Spermatophyta</taxon>
        <taxon>Magnoliopsida</taxon>
        <taxon>Liliopsida</taxon>
        <taxon>Poales</taxon>
        <taxon>Poaceae</taxon>
        <taxon>PACMAD clade</taxon>
        <taxon>Arundinoideae</taxon>
        <taxon>Arundineae</taxon>
        <taxon>Arundo</taxon>
    </lineage>
</organism>
<sequence length="48" mass="5693">MHAETHTQHFRSASACTAELTLQSPFIILFIYRMNYDNYICQIHDFTL</sequence>
<protein>
    <submittedName>
        <fullName evidence="1">Uncharacterized protein</fullName>
    </submittedName>
</protein>
<reference evidence="1" key="1">
    <citation type="submission" date="2014-09" db="EMBL/GenBank/DDBJ databases">
        <authorList>
            <person name="Magalhaes I.L.F."/>
            <person name="Oliveira U."/>
            <person name="Santos F.R."/>
            <person name="Vidigal T.H.D.A."/>
            <person name="Brescovit A.D."/>
            <person name="Santos A.J."/>
        </authorList>
    </citation>
    <scope>NUCLEOTIDE SEQUENCE</scope>
    <source>
        <tissue evidence="1">Shoot tissue taken approximately 20 cm above the soil surface</tissue>
    </source>
</reference>